<evidence type="ECO:0000313" key="5">
    <source>
        <dbReference type="Proteomes" id="UP000830909"/>
    </source>
</evidence>
<reference evidence="4 5" key="1">
    <citation type="submission" date="2019-10" db="EMBL/GenBank/DDBJ databases">
        <title>Characterization and incidence of the first member of the genus Mitovirus identified in the phytopathogenic species Fusarium oxysporum.</title>
        <authorList>
            <person name="Torres-Trenas A."/>
            <person name="Perez-Artes E."/>
        </authorList>
    </citation>
    <scope>NUCLEOTIDE SEQUENCE [LARGE SCALE GENOMIC DNA]</scope>
    <source>
        <strain evidence="4">Fod 312</strain>
    </source>
</reference>
<dbReference type="PANTHER" id="PTHR34456">
    <property type="entry name" value="MITOVIRUS RNA-DEPENDENT RNA POLYMERASE"/>
    <property type="match status" value="1"/>
</dbReference>
<dbReference type="GeneID" id="80538854"/>
<evidence type="ECO:0000256" key="2">
    <source>
        <dbReference type="ARBA" id="ARBA00022679"/>
    </source>
</evidence>
<sequence>MKLRSMDVLRQDRGPTAVSARQCLLHWCNAFHCICKIQAFLITEYDPRPKLDTKESASGPPHKLPEDPLQLRHREFVPKIRKDHDYAKLRGELNSGPHEELIQWDIDYNGSFLRLLYDESSGGLPKAVVVADGAFWKSMGYHRLLRTQETDQWIVEHLEVTLIHKFGHGGWVTGLAVIWKQSKSGASEAVDHDYAKLGGTKMKNYLTNLEEGSTFLSKFFISFTNKGDIFRKLTSFSDKEGKTRVIAILDYFSQSVLKPLHLYLFNFLKKIDQDCTFDQNSFKQKTADWEIYYSVDLKSATDRFPISLICQVLKGRLPAAYVEAWLDIMVGYPFISGNQQYSYAVGNPMGAYSSWSSFTLTHHYIFFFISKELGIPFKQLKYCLLGDDVLIGQADIAQMYMEIMKNLGVEISLAKTHISPHFCEFAKQLIYRKENITPFQLSALKHSKSSDLITSLLVSYREKGWNVASIPSAVSDFFGRVRELPSRVRKKAFDSSEVLSNLIYIIRGDLPAGQALTALARKWGYSFSLTDEIATNIIANIMVELFSASQPQPGKGKPLGLLAENFLIFLNGMAETGAKELEENPGLMEFHQNPLTDSYGSIEQQYLDLLRIAKEIDTVKQGQWPLLLRSMTIPLSDRLFIDRFEDTEVRALNSLGKPLKERFEVLNQYPQLLNF</sequence>
<dbReference type="Pfam" id="PF05919">
    <property type="entry name" value="Mitovir_RNA_pol"/>
    <property type="match status" value="1"/>
</dbReference>
<dbReference type="InterPro" id="IPR008686">
    <property type="entry name" value="RNA_pol_mitovir"/>
</dbReference>
<proteinExistence type="predicted"/>
<keyword evidence="3" id="KW-0548">Nucleotidyltransferase</keyword>
<dbReference type="EMBL" id="MN586595">
    <property type="protein sequence ID" value="QIC51112.1"/>
    <property type="molecule type" value="Genomic_RNA"/>
</dbReference>
<dbReference type="InterPro" id="IPR043502">
    <property type="entry name" value="DNA/RNA_pol_sf"/>
</dbReference>
<keyword evidence="5" id="KW-1185">Reference proteome</keyword>
<dbReference type="Proteomes" id="UP000830909">
    <property type="component" value="Segment"/>
</dbReference>
<evidence type="ECO:0000256" key="3">
    <source>
        <dbReference type="ARBA" id="ARBA00022695"/>
    </source>
</evidence>
<organism evidence="4 5">
    <name type="scientific">Fusarium oxysporum f. sp. dianthi mitovirus 1</name>
    <dbReference type="NCBI Taxonomy" id="2710874"/>
    <lineage>
        <taxon>Viruses</taxon>
        <taxon>Riboviria</taxon>
        <taxon>Orthornavirae</taxon>
        <taxon>Lenarviricota</taxon>
        <taxon>Howeltoviricetes</taxon>
        <taxon>Cryppavirales</taxon>
        <taxon>Mitoviridae</taxon>
        <taxon>Unuamitovirus</taxon>
        <taxon>Unuamitovirus fuox1</taxon>
    </lineage>
</organism>
<dbReference type="PANTHER" id="PTHR34456:SF13">
    <property type="entry name" value="REVERSE TRANSCRIPTASE DOMAIN-CONTAINING PROTEIN"/>
    <property type="match status" value="1"/>
</dbReference>
<keyword evidence="2" id="KW-0808">Transferase</keyword>
<evidence type="ECO:0000313" key="4">
    <source>
        <dbReference type="EMBL" id="QIC51112.1"/>
    </source>
</evidence>
<dbReference type="SUPFAM" id="SSF56672">
    <property type="entry name" value="DNA/RNA polymerases"/>
    <property type="match status" value="1"/>
</dbReference>
<accession>A0ABX6JJG4</accession>
<dbReference type="RefSeq" id="YP_010800292.1">
    <property type="nucleotide sequence ID" value="NC_076824.1"/>
</dbReference>
<protein>
    <submittedName>
        <fullName evidence="4">RNA-dependent RNA polymerase</fullName>
    </submittedName>
</protein>
<keyword evidence="1 4" id="KW-0696">RNA-directed RNA polymerase</keyword>
<dbReference type="GO" id="GO:0003968">
    <property type="term" value="F:RNA-directed RNA polymerase activity"/>
    <property type="evidence" value="ECO:0007669"/>
    <property type="project" value="UniProtKB-KW"/>
</dbReference>
<name>A0ABX6JJG4_9VIRU</name>
<evidence type="ECO:0000256" key="1">
    <source>
        <dbReference type="ARBA" id="ARBA00022484"/>
    </source>
</evidence>